<reference evidence="1" key="1">
    <citation type="journal article" date="2020" name="mSystems">
        <title>Genome- and Community-Level Interaction Insights into Carbon Utilization and Element Cycling Functions of Hydrothermarchaeota in Hydrothermal Sediment.</title>
        <authorList>
            <person name="Zhou Z."/>
            <person name="Liu Y."/>
            <person name="Xu W."/>
            <person name="Pan J."/>
            <person name="Luo Z.H."/>
            <person name="Li M."/>
        </authorList>
    </citation>
    <scope>NUCLEOTIDE SEQUENCE [LARGE SCALE GENOMIC DNA]</scope>
    <source>
        <strain evidence="1">SpSt-679</strain>
    </source>
</reference>
<dbReference type="EMBL" id="DTCX01000390">
    <property type="protein sequence ID" value="HGL50323.1"/>
    <property type="molecule type" value="Genomic_DNA"/>
</dbReference>
<sequence length="101" mass="12470">MRMTRQAQVQYTTALRRVLEKYPTLPPRERGESWEAYLQRLEDRLRVLEYAWGDWMKFPPRPEQYLEDPHWAWAWPKAREEIYLLRMALPELRRALKGVRQ</sequence>
<dbReference type="AlphaFoldDB" id="A0A7V4A240"/>
<proteinExistence type="predicted"/>
<organism evidence="1">
    <name type="scientific">Thermus tengchongensis</name>
    <dbReference type="NCBI Taxonomy" id="1214928"/>
    <lineage>
        <taxon>Bacteria</taxon>
        <taxon>Thermotogati</taxon>
        <taxon>Deinococcota</taxon>
        <taxon>Deinococci</taxon>
        <taxon>Thermales</taxon>
        <taxon>Thermaceae</taxon>
        <taxon>Thermus</taxon>
    </lineage>
</organism>
<protein>
    <submittedName>
        <fullName evidence="1">Uncharacterized protein</fullName>
    </submittedName>
</protein>
<name>A0A7V4A240_9DEIN</name>
<accession>A0A7V4A240</accession>
<comment type="caution">
    <text evidence="1">The sequence shown here is derived from an EMBL/GenBank/DDBJ whole genome shotgun (WGS) entry which is preliminary data.</text>
</comment>
<evidence type="ECO:0000313" key="1">
    <source>
        <dbReference type="EMBL" id="HGL50323.1"/>
    </source>
</evidence>
<gene>
    <name evidence="1" type="ORF">ENU54_06975</name>
</gene>